<dbReference type="AlphaFoldDB" id="A0A8J6FQ94"/>
<name>A0A8J6FQ94_ELECQ</name>
<comment type="caution">
    <text evidence="1">The sequence shown here is derived from an EMBL/GenBank/DDBJ whole genome shotgun (WGS) entry which is preliminary data.</text>
</comment>
<gene>
    <name evidence="1" type="ORF">GDO78_000169</name>
</gene>
<keyword evidence="2" id="KW-1185">Reference proteome</keyword>
<protein>
    <submittedName>
        <fullName evidence="1">Uncharacterized protein</fullName>
    </submittedName>
</protein>
<dbReference type="EMBL" id="WNTK01000001">
    <property type="protein sequence ID" value="KAG9491521.1"/>
    <property type="molecule type" value="Genomic_DNA"/>
</dbReference>
<organism evidence="1 2">
    <name type="scientific">Eleutherodactylus coqui</name>
    <name type="common">Puerto Rican coqui</name>
    <dbReference type="NCBI Taxonomy" id="57060"/>
    <lineage>
        <taxon>Eukaryota</taxon>
        <taxon>Metazoa</taxon>
        <taxon>Chordata</taxon>
        <taxon>Craniata</taxon>
        <taxon>Vertebrata</taxon>
        <taxon>Euteleostomi</taxon>
        <taxon>Amphibia</taxon>
        <taxon>Batrachia</taxon>
        <taxon>Anura</taxon>
        <taxon>Neobatrachia</taxon>
        <taxon>Hyloidea</taxon>
        <taxon>Eleutherodactylidae</taxon>
        <taxon>Eleutherodactylinae</taxon>
        <taxon>Eleutherodactylus</taxon>
        <taxon>Eleutherodactylus</taxon>
    </lineage>
</organism>
<dbReference type="Proteomes" id="UP000770717">
    <property type="component" value="Unassembled WGS sequence"/>
</dbReference>
<evidence type="ECO:0000313" key="2">
    <source>
        <dbReference type="Proteomes" id="UP000770717"/>
    </source>
</evidence>
<reference evidence="1" key="1">
    <citation type="thesis" date="2020" institute="ProQuest LLC" country="789 East Eisenhower Parkway, Ann Arbor, MI, USA">
        <title>Comparative Genomics and Chromosome Evolution.</title>
        <authorList>
            <person name="Mudd A.B."/>
        </authorList>
    </citation>
    <scope>NUCLEOTIDE SEQUENCE</scope>
    <source>
        <strain evidence="1">HN-11 Male</strain>
        <tissue evidence="1">Kidney and liver</tissue>
    </source>
</reference>
<proteinExistence type="predicted"/>
<accession>A0A8J6FQ94</accession>
<sequence>MHQNCTSRTTRGSSFQAGTAHHFYVYVYLCEWEQFVAGMYREGCFLLEGHCLPLEQQENKLMPTLGVTISLCQMLIKPCVAVQASTNFNGLYLSQT</sequence>
<evidence type="ECO:0000313" key="1">
    <source>
        <dbReference type="EMBL" id="KAG9491521.1"/>
    </source>
</evidence>